<dbReference type="AlphaFoldDB" id="A0A177KWV3"/>
<evidence type="ECO:0000313" key="4">
    <source>
        <dbReference type="Proteomes" id="UP000077271"/>
    </source>
</evidence>
<reference evidence="3 4" key="1">
    <citation type="submission" date="2016-01" db="EMBL/GenBank/DDBJ databases">
        <title>Investigation of taxonomic status of Bacillus aminovorans.</title>
        <authorList>
            <person name="Verma A."/>
            <person name="Pal Y."/>
            <person name="Krishnamurthi S."/>
        </authorList>
    </citation>
    <scope>NUCLEOTIDE SEQUENCE [LARGE SCALE GENOMIC DNA]</scope>
    <source>
        <strain evidence="2 3">DSM 1314</strain>
        <strain evidence="1 4">DSM 4337</strain>
    </source>
</reference>
<keyword evidence="3" id="KW-1185">Reference proteome</keyword>
<evidence type="ECO:0000313" key="2">
    <source>
        <dbReference type="EMBL" id="OAH60363.1"/>
    </source>
</evidence>
<dbReference type="Pfam" id="PF20119">
    <property type="entry name" value="DUF6509"/>
    <property type="match status" value="1"/>
</dbReference>
<dbReference type="STRING" id="29332.AWH48_01955"/>
<evidence type="ECO:0000313" key="3">
    <source>
        <dbReference type="Proteomes" id="UP000076935"/>
    </source>
</evidence>
<dbReference type="EMBL" id="LQWY01000040">
    <property type="protein sequence ID" value="OAH60363.1"/>
    <property type="molecule type" value="Genomic_DNA"/>
</dbReference>
<organism evidence="1 4">
    <name type="scientific">Domibacillus aminovorans</name>
    <dbReference type="NCBI Taxonomy" id="29332"/>
    <lineage>
        <taxon>Bacteria</taxon>
        <taxon>Bacillati</taxon>
        <taxon>Bacillota</taxon>
        <taxon>Bacilli</taxon>
        <taxon>Bacillales</taxon>
        <taxon>Bacillaceae</taxon>
        <taxon>Domibacillus</taxon>
    </lineage>
</organism>
<evidence type="ECO:0000313" key="1">
    <source>
        <dbReference type="EMBL" id="OAH57803.1"/>
    </source>
</evidence>
<dbReference type="RefSeq" id="WP_018392904.1">
    <property type="nucleotide sequence ID" value="NZ_JBCNAN010000006.1"/>
</dbReference>
<dbReference type="Proteomes" id="UP000076935">
    <property type="component" value="Unassembled WGS sequence"/>
</dbReference>
<dbReference type="InterPro" id="IPR045424">
    <property type="entry name" value="DUF6509"/>
</dbReference>
<dbReference type="EMBL" id="LQWZ01000012">
    <property type="protein sequence ID" value="OAH57803.1"/>
    <property type="molecule type" value="Genomic_DNA"/>
</dbReference>
<gene>
    <name evidence="1" type="ORF">AWH48_01955</name>
    <name evidence="2" type="ORF">AWH49_16820</name>
</gene>
<dbReference type="OrthoDB" id="2736409at2"/>
<protein>
    <submittedName>
        <fullName evidence="1">Pullulanase</fullName>
    </submittedName>
</protein>
<proteinExistence type="predicted"/>
<sequence length="94" mass="10931">MNITDHKLEKVADPFGILEGDRYEYHLFAAVDEDDDLYSAEGFYIRVLYVVTETEKKIAGLFLHNRADDSVLDFELEDDEIELVQEYCDIHLNA</sequence>
<accession>A0A177KWV3</accession>
<name>A0A177KWV3_9BACI</name>
<comment type="caution">
    <text evidence="1">The sequence shown here is derived from an EMBL/GenBank/DDBJ whole genome shotgun (WGS) entry which is preliminary data.</text>
</comment>
<dbReference type="Proteomes" id="UP000077271">
    <property type="component" value="Unassembled WGS sequence"/>
</dbReference>